<organism evidence="1">
    <name type="scientific">marine sediment metagenome</name>
    <dbReference type="NCBI Taxonomy" id="412755"/>
    <lineage>
        <taxon>unclassified sequences</taxon>
        <taxon>metagenomes</taxon>
        <taxon>ecological metagenomes</taxon>
    </lineage>
</organism>
<reference evidence="1" key="1">
    <citation type="journal article" date="2014" name="Front. Microbiol.">
        <title>High frequency of phylogenetically diverse reductive dehalogenase-homologous genes in deep subseafloor sedimentary metagenomes.</title>
        <authorList>
            <person name="Kawai M."/>
            <person name="Futagami T."/>
            <person name="Toyoda A."/>
            <person name="Takaki Y."/>
            <person name="Nishi S."/>
            <person name="Hori S."/>
            <person name="Arai W."/>
            <person name="Tsubouchi T."/>
            <person name="Morono Y."/>
            <person name="Uchiyama I."/>
            <person name="Ito T."/>
            <person name="Fujiyama A."/>
            <person name="Inagaki F."/>
            <person name="Takami H."/>
        </authorList>
    </citation>
    <scope>NUCLEOTIDE SEQUENCE</scope>
    <source>
        <strain evidence="1">Expedition CK06-06</strain>
    </source>
</reference>
<gene>
    <name evidence="1" type="ORF">S06H3_65746</name>
</gene>
<accession>X1QS95</accession>
<dbReference type="EMBL" id="BARV01044414">
    <property type="protein sequence ID" value="GAI71432.1"/>
    <property type="molecule type" value="Genomic_DNA"/>
</dbReference>
<protein>
    <submittedName>
        <fullName evidence="1">Uncharacterized protein</fullName>
    </submittedName>
</protein>
<feature type="non-terminal residue" evidence="1">
    <location>
        <position position="47"/>
    </location>
</feature>
<proteinExistence type="predicted"/>
<sequence length="47" mass="5297">MRDFLGVGIKRGHFLIREDALGYEIPLTRRVTQGLVPGMDLVLTIDN</sequence>
<comment type="caution">
    <text evidence="1">The sequence shown here is derived from an EMBL/GenBank/DDBJ whole genome shotgun (WGS) entry which is preliminary data.</text>
</comment>
<evidence type="ECO:0000313" key="1">
    <source>
        <dbReference type="EMBL" id="GAI71432.1"/>
    </source>
</evidence>
<dbReference type="AlphaFoldDB" id="X1QS95"/>
<name>X1QS95_9ZZZZ</name>